<dbReference type="HOGENOM" id="CLU_737521_0_0_11"/>
<evidence type="ECO:0000313" key="3">
    <source>
        <dbReference type="Proteomes" id="UP000000844"/>
    </source>
</evidence>
<dbReference type="EMBL" id="CP001778">
    <property type="protein sequence ID" value="ADD41705.1"/>
    <property type="molecule type" value="Genomic_DNA"/>
</dbReference>
<dbReference type="AlphaFoldDB" id="D3Q0G9"/>
<name>D3Q0G9_STANL</name>
<gene>
    <name evidence="2" type="ordered locus">Snas_2010</name>
</gene>
<feature type="signal peptide" evidence="1">
    <location>
        <begin position="1"/>
        <end position="24"/>
    </location>
</feature>
<accession>D3Q0G9</accession>
<evidence type="ECO:0000313" key="2">
    <source>
        <dbReference type="EMBL" id="ADD41705.1"/>
    </source>
</evidence>
<dbReference type="RefSeq" id="WP_013017276.1">
    <property type="nucleotide sequence ID" value="NC_013947.1"/>
</dbReference>
<organism evidence="2 3">
    <name type="scientific">Stackebrandtia nassauensis (strain DSM 44728 / CIP 108903 / NRRL B-16338 / NBRC 102104 / LLR-40K-21)</name>
    <dbReference type="NCBI Taxonomy" id="446470"/>
    <lineage>
        <taxon>Bacteria</taxon>
        <taxon>Bacillati</taxon>
        <taxon>Actinomycetota</taxon>
        <taxon>Actinomycetes</taxon>
        <taxon>Glycomycetales</taxon>
        <taxon>Glycomycetaceae</taxon>
        <taxon>Stackebrandtia</taxon>
    </lineage>
</organism>
<dbReference type="Proteomes" id="UP000000844">
    <property type="component" value="Chromosome"/>
</dbReference>
<dbReference type="OrthoDB" id="4310309at2"/>
<feature type="chain" id="PRO_5038848587" evidence="1">
    <location>
        <begin position="25"/>
        <end position="354"/>
    </location>
</feature>
<protein>
    <submittedName>
        <fullName evidence="2">Uncharacterized protein</fullName>
    </submittedName>
</protein>
<reference evidence="2 3" key="1">
    <citation type="journal article" date="2009" name="Stand. Genomic Sci.">
        <title>Complete genome sequence of Stackebrandtia nassauensis type strain (LLR-40K-21).</title>
        <authorList>
            <person name="Munk C."/>
            <person name="Lapidus A."/>
            <person name="Copeland A."/>
            <person name="Jando M."/>
            <person name="Mayilraj S."/>
            <person name="Glavina Del Rio T."/>
            <person name="Nolan M."/>
            <person name="Chen F."/>
            <person name="Lucas S."/>
            <person name="Tice H."/>
            <person name="Cheng J.F."/>
            <person name="Han C."/>
            <person name="Detter J.C."/>
            <person name="Bruce D."/>
            <person name="Goodwin L."/>
            <person name="Chain P."/>
            <person name="Pitluck S."/>
            <person name="Goker M."/>
            <person name="Ovchinikova G."/>
            <person name="Pati A."/>
            <person name="Ivanova N."/>
            <person name="Mavromatis K."/>
            <person name="Chen A."/>
            <person name="Palaniappan K."/>
            <person name="Land M."/>
            <person name="Hauser L."/>
            <person name="Chang Y.J."/>
            <person name="Jeffries C.D."/>
            <person name="Bristow J."/>
            <person name="Eisen J.A."/>
            <person name="Markowitz V."/>
            <person name="Hugenholtz P."/>
            <person name="Kyrpides N.C."/>
            <person name="Klenk H.P."/>
        </authorList>
    </citation>
    <scope>NUCLEOTIDE SEQUENCE [LARGE SCALE GENOMIC DNA]</scope>
    <source>
        <strain evidence="3">DSM 44728 / CIP 108903 / NRRL B-16338 / NBRC 102104 / LLR-40K-21</strain>
    </source>
</reference>
<dbReference type="KEGG" id="sna:Snas_2010"/>
<keyword evidence="3" id="KW-1185">Reference proteome</keyword>
<proteinExistence type="predicted"/>
<keyword evidence="1" id="KW-0732">Signal</keyword>
<sequence>MPKWWTKRVRLTASAAVVVATISAAVITLVVTGDADSEADGVKVIRPEGAASCEVVKLDSPDSGSPVLPEGVSPEGEYIIGDATGASGLPGLWRDGKPIRFTGLDKSLSHEVSDVTDSGAVVGTTTSGGEDESVLGWRWEDDRVRELSENWATPTAIDEGGTIIGERSDGELVKWDEAKGKTSTITLEVDDDMYATLNDVSEDGVMVGRQEDGGSEGEFDPYQQARIWDGKGKGRNVPLDGSVRSQVVDISGDWVLIRHDQGEFRWNITGEDRPEKLDGILAQAIDGSGNVYGTLERGKDSLPGLYDGELRPLPVLGGVDEHGPASDSAVSAVSADGSVLAGDWKGNPVMWSCG</sequence>
<dbReference type="eggNOG" id="COG5563">
    <property type="taxonomic scope" value="Bacteria"/>
</dbReference>
<evidence type="ECO:0000256" key="1">
    <source>
        <dbReference type="SAM" id="SignalP"/>
    </source>
</evidence>